<feature type="domain" description="Transposase IS204/IS1001/IS1096/IS1165 zinc-finger" evidence="3">
    <location>
        <begin position="44"/>
        <end position="86"/>
    </location>
</feature>
<feature type="domain" description="Transposase IS204/IS1001/IS1096/IS1165 helix-turn-helix" evidence="2">
    <location>
        <begin position="92"/>
        <end position="139"/>
    </location>
</feature>
<protein>
    <submittedName>
        <fullName evidence="4">Transposase</fullName>
    </submittedName>
</protein>
<organism evidence="4 5">
    <name type="scientific">Methanocella arvoryzae (strain DSM 22066 / NBRC 105507 / MRE50)</name>
    <dbReference type="NCBI Taxonomy" id="351160"/>
    <lineage>
        <taxon>Archaea</taxon>
        <taxon>Methanobacteriati</taxon>
        <taxon>Methanobacteriota</taxon>
        <taxon>Stenosarchaea group</taxon>
        <taxon>Methanomicrobia</taxon>
        <taxon>Methanocellales</taxon>
        <taxon>Methanocellaceae</taxon>
        <taxon>Methanocella</taxon>
    </lineage>
</organism>
<evidence type="ECO:0000259" key="2">
    <source>
        <dbReference type="Pfam" id="PF13542"/>
    </source>
</evidence>
<dbReference type="eggNOG" id="arCOG04913">
    <property type="taxonomic scope" value="Archaea"/>
</dbReference>
<reference evidence="4 5" key="1">
    <citation type="journal article" date="2006" name="Science">
        <title>Genome of rice cluster I archaea -- the key methane producers in the rice rhizosphere.</title>
        <authorList>
            <person name="Erkel C."/>
            <person name="Kube M."/>
            <person name="Reinhardt R."/>
            <person name="Liesack W."/>
        </authorList>
    </citation>
    <scope>NUCLEOTIDE SEQUENCE [LARGE SCALE GENOMIC DNA]</scope>
    <source>
        <strain evidence="5">DSM 22066 / NBRC 105507 / MRE50</strain>
    </source>
</reference>
<dbReference type="InterPro" id="IPR047951">
    <property type="entry name" value="Transpos_ISL3"/>
</dbReference>
<keyword evidence="5" id="KW-1185">Reference proteome</keyword>
<dbReference type="Pfam" id="PF13542">
    <property type="entry name" value="HTH_Tnp_ISL3"/>
    <property type="match status" value="1"/>
</dbReference>
<sequence>MGKRCKYSLVFKSQFNFKGFKIAGISHDDERLLVELERSGRPLLCPRCGRRVKRVEDEYVRVVRDLDLGCLRCYVQFPQYKIFCRCGHRGHEKLEFVREYSRCTKRLEKHVSVLCKHMSIKEAAQVVGLDWKTVKSIDKNTMRESLVPLDSSNPRVIGVDEIAYEKGHKYLTVVRDVEKGCVLWTGIGRKEVTLDLFFAILGYEKSMNVKAVVMDMWDPYIASVRKNTRAEIVFDKFHIAKKAGECIDSIRRREFRGAGKAERKHWKDKRFLILSREKNLSSDKRETLQELLELNQPLYKAYLLKEQLLDILDARHQNHAMLRLQTWKENVESSGLEEFQALVRTLDRYMYGVTALFKHHITNAGSEGFNTKINIIKRRSYGLQDLEYFMLKILTVCRKPSS</sequence>
<feature type="domain" description="Transposase IS204/IS1001/IS1096/IS1165 DDE" evidence="1">
    <location>
        <begin position="157"/>
        <end position="393"/>
    </location>
</feature>
<dbReference type="InterPro" id="IPR032877">
    <property type="entry name" value="Transposase_HTH"/>
</dbReference>
<evidence type="ECO:0000313" key="4">
    <source>
        <dbReference type="EMBL" id="CAJ37901.1"/>
    </source>
</evidence>
<dbReference type="AlphaFoldDB" id="Q0W142"/>
<dbReference type="KEGG" id="rci:RRC137"/>
<dbReference type="OrthoDB" id="141013at2157"/>
<evidence type="ECO:0000259" key="1">
    <source>
        <dbReference type="Pfam" id="PF01610"/>
    </source>
</evidence>
<name>Q0W142_METAR</name>
<dbReference type="Pfam" id="PF01610">
    <property type="entry name" value="DDE_Tnp_ISL3"/>
    <property type="match status" value="1"/>
</dbReference>
<dbReference type="RefSeq" id="WP_012034692.1">
    <property type="nucleotide sequence ID" value="NC_009464.1"/>
</dbReference>
<dbReference type="Proteomes" id="UP000000663">
    <property type="component" value="Chromosome"/>
</dbReference>
<dbReference type="GeneID" id="5145781"/>
<dbReference type="NCBIfam" id="NF033550">
    <property type="entry name" value="transpos_ISL3"/>
    <property type="match status" value="1"/>
</dbReference>
<proteinExistence type="predicted"/>
<dbReference type="PANTHER" id="PTHR33498:SF1">
    <property type="entry name" value="TRANSPOSASE FOR INSERTION SEQUENCE ELEMENT IS1557"/>
    <property type="match status" value="1"/>
</dbReference>
<evidence type="ECO:0000259" key="3">
    <source>
        <dbReference type="Pfam" id="PF14690"/>
    </source>
</evidence>
<gene>
    <name evidence="4" type="primary">tnp-26</name>
    <name evidence="4" type="ORF">RRC137</name>
</gene>
<dbReference type="InterPro" id="IPR029261">
    <property type="entry name" value="Transposase_Znf"/>
</dbReference>
<dbReference type="InterPro" id="IPR002560">
    <property type="entry name" value="Transposase_DDE"/>
</dbReference>
<dbReference type="Pfam" id="PF14690">
    <property type="entry name" value="Zn_ribbon_ISL3"/>
    <property type="match status" value="1"/>
</dbReference>
<evidence type="ECO:0000313" key="5">
    <source>
        <dbReference type="Proteomes" id="UP000000663"/>
    </source>
</evidence>
<dbReference type="PANTHER" id="PTHR33498">
    <property type="entry name" value="TRANSPOSASE FOR INSERTION SEQUENCE ELEMENT IS1557"/>
    <property type="match status" value="1"/>
</dbReference>
<accession>Q0W142</accession>
<dbReference type="EMBL" id="AM114193">
    <property type="protein sequence ID" value="CAJ37901.1"/>
    <property type="molecule type" value="Genomic_DNA"/>
</dbReference>